<dbReference type="Pfam" id="PF01584">
    <property type="entry name" value="CheW"/>
    <property type="match status" value="1"/>
</dbReference>
<protein>
    <recommendedName>
        <fullName evidence="10">Chemotaxis protein CheA</fullName>
    </recommendedName>
</protein>
<dbReference type="PROSITE" id="PS50894">
    <property type="entry name" value="HPT"/>
    <property type="match status" value="1"/>
</dbReference>
<feature type="modified residue" description="Phosphohistidine" evidence="5">
    <location>
        <position position="50"/>
    </location>
</feature>
<evidence type="ECO:0000313" key="8">
    <source>
        <dbReference type="EMBL" id="NMG02468.1"/>
    </source>
</evidence>
<dbReference type="EMBL" id="WTVM01000023">
    <property type="protein sequence ID" value="NMG02468.1"/>
    <property type="molecule type" value="Genomic_DNA"/>
</dbReference>
<evidence type="ECO:0000256" key="3">
    <source>
        <dbReference type="ARBA" id="ARBA00022777"/>
    </source>
</evidence>
<dbReference type="PANTHER" id="PTHR22617:SF23">
    <property type="entry name" value="CHEMOTAXIS PROTEIN CHEW"/>
    <property type="match status" value="1"/>
</dbReference>
<sequence length="373" mass="38799">MTGGLDLDELDQMFFAECDDFLRSAELVLELDDDTVAGPEGLEVLRRSAHSIKGGSLTLGFSGLGALATALDHYLACVQDGANGPSWTLLREAFAAVRVNLAGLRDGAAKTFGGPADLLMRLESSLAVGAPTAKSIVFRLSATGAAAPVLFDDMVAEVAVLQAPWSVANRECRIEVRSPLADRALLEIIERVAEPGSVSIDEGLCLPAVTPGASAKDEGESLPSAPRMAVCVAFSLASMKFAADAPGIEEIRTGDAVHPPLAGSAFVCGTIEIDGVFVPVIDLQQCLKLGRGKVRASSMQLVSRLAGEAVAVLVDDVEEVLTVAPDAIRPLAGVISHEVPSGVRGQLSQNGKAMWVIDLPRLLEACIGGADAH</sequence>
<feature type="domain" description="HPt" evidence="7">
    <location>
        <begin position="3"/>
        <end position="104"/>
    </location>
</feature>
<evidence type="ECO:0000256" key="4">
    <source>
        <dbReference type="ARBA" id="ARBA00023012"/>
    </source>
</evidence>
<dbReference type="InterPro" id="IPR036641">
    <property type="entry name" value="HPT_dom_sf"/>
</dbReference>
<dbReference type="InterPro" id="IPR036061">
    <property type="entry name" value="CheW-like_dom_sf"/>
</dbReference>
<dbReference type="InterPro" id="IPR002545">
    <property type="entry name" value="CheW-lke_dom"/>
</dbReference>
<dbReference type="GO" id="GO:0005829">
    <property type="term" value="C:cytosol"/>
    <property type="evidence" value="ECO:0007669"/>
    <property type="project" value="TreeGrafter"/>
</dbReference>
<proteinExistence type="predicted"/>
<dbReference type="SUPFAM" id="SSF47226">
    <property type="entry name" value="Histidine-containing phosphotransfer domain, HPT domain"/>
    <property type="match status" value="1"/>
</dbReference>
<dbReference type="RefSeq" id="WP_168987251.1">
    <property type="nucleotide sequence ID" value="NZ_CAWPHM010000155.1"/>
</dbReference>
<evidence type="ECO:0000256" key="2">
    <source>
        <dbReference type="ARBA" id="ARBA00022679"/>
    </source>
</evidence>
<evidence type="ECO:0000256" key="5">
    <source>
        <dbReference type="PROSITE-ProRule" id="PRU00110"/>
    </source>
</evidence>
<evidence type="ECO:0000313" key="9">
    <source>
        <dbReference type="Proteomes" id="UP000599523"/>
    </source>
</evidence>
<dbReference type="Pfam" id="PF01627">
    <property type="entry name" value="Hpt"/>
    <property type="match status" value="1"/>
</dbReference>
<dbReference type="PROSITE" id="PS50851">
    <property type="entry name" value="CHEW"/>
    <property type="match status" value="1"/>
</dbReference>
<dbReference type="Proteomes" id="UP000599523">
    <property type="component" value="Unassembled WGS sequence"/>
</dbReference>
<dbReference type="GO" id="GO:0000160">
    <property type="term" value="P:phosphorelay signal transduction system"/>
    <property type="evidence" value="ECO:0007669"/>
    <property type="project" value="UniProtKB-KW"/>
</dbReference>
<keyword evidence="2" id="KW-0808">Transferase</keyword>
<keyword evidence="3" id="KW-0418">Kinase</keyword>
<evidence type="ECO:0008006" key="10">
    <source>
        <dbReference type="Google" id="ProtNLM"/>
    </source>
</evidence>
<keyword evidence="1 5" id="KW-0597">Phosphoprotein</keyword>
<dbReference type="GO" id="GO:0004672">
    <property type="term" value="F:protein kinase activity"/>
    <property type="evidence" value="ECO:0007669"/>
    <property type="project" value="UniProtKB-ARBA"/>
</dbReference>
<dbReference type="PANTHER" id="PTHR22617">
    <property type="entry name" value="CHEMOTAXIS SENSOR HISTIDINE KINASE-RELATED"/>
    <property type="match status" value="1"/>
</dbReference>
<dbReference type="Gene3D" id="2.30.30.40">
    <property type="entry name" value="SH3 Domains"/>
    <property type="match status" value="1"/>
</dbReference>
<evidence type="ECO:0000256" key="1">
    <source>
        <dbReference type="ARBA" id="ARBA00022553"/>
    </source>
</evidence>
<dbReference type="InterPro" id="IPR008207">
    <property type="entry name" value="Sig_transdc_His_kin_Hpt_dom"/>
</dbReference>
<comment type="caution">
    <text evidence="8">The sequence shown here is derived from an EMBL/GenBank/DDBJ whole genome shotgun (WGS) entry which is preliminary data.</text>
</comment>
<name>A0A972J9X8_9RHOO</name>
<dbReference type="GO" id="GO:0006935">
    <property type="term" value="P:chemotaxis"/>
    <property type="evidence" value="ECO:0007669"/>
    <property type="project" value="InterPro"/>
</dbReference>
<keyword evidence="9" id="KW-1185">Reference proteome</keyword>
<accession>A0A972J9X8</accession>
<dbReference type="SUPFAM" id="SSF50341">
    <property type="entry name" value="CheW-like"/>
    <property type="match status" value="1"/>
</dbReference>
<dbReference type="SMART" id="SM00260">
    <property type="entry name" value="CheW"/>
    <property type="match status" value="1"/>
</dbReference>
<dbReference type="CDD" id="cd00088">
    <property type="entry name" value="HPT"/>
    <property type="match status" value="1"/>
</dbReference>
<reference evidence="8" key="1">
    <citation type="submission" date="2019-12" db="EMBL/GenBank/DDBJ databases">
        <title>Comparative genomics gives insights into the taxonomy of the Azoarcus-Aromatoleum group and reveals separate origins of nif in the plant-associated Azoarcus and non-plant-associated Aromatoleum sub-groups.</title>
        <authorList>
            <person name="Lafos M."/>
            <person name="Maluk M."/>
            <person name="Batista M."/>
            <person name="Junghare M."/>
            <person name="Carmona M."/>
            <person name="Faoro H."/>
            <person name="Cruz L.M."/>
            <person name="Battistoni F."/>
            <person name="De Souza E."/>
            <person name="Pedrosa F."/>
            <person name="Chen W.-M."/>
            <person name="Poole P.S."/>
            <person name="Dixon R.A."/>
            <person name="James E.K."/>
        </authorList>
    </citation>
    <scope>NUCLEOTIDE SEQUENCE</scope>
    <source>
        <strain evidence="8">NSC3</strain>
    </source>
</reference>
<feature type="domain" description="CheW-like" evidence="6">
    <location>
        <begin position="228"/>
        <end position="368"/>
    </location>
</feature>
<dbReference type="InterPro" id="IPR039315">
    <property type="entry name" value="CheW"/>
</dbReference>
<evidence type="ECO:0000259" key="7">
    <source>
        <dbReference type="PROSITE" id="PS50894"/>
    </source>
</evidence>
<dbReference type="Gene3D" id="2.40.50.180">
    <property type="entry name" value="CheA-289, Domain 4"/>
    <property type="match status" value="1"/>
</dbReference>
<dbReference type="AlphaFoldDB" id="A0A972J9X8"/>
<dbReference type="Gene3D" id="1.20.120.160">
    <property type="entry name" value="HPT domain"/>
    <property type="match status" value="1"/>
</dbReference>
<gene>
    <name evidence="8" type="ORF">GPA21_05730</name>
</gene>
<organism evidence="8 9">
    <name type="scientific">Azoarcus taiwanensis</name>
    <dbReference type="NCBI Taxonomy" id="666964"/>
    <lineage>
        <taxon>Bacteria</taxon>
        <taxon>Pseudomonadati</taxon>
        <taxon>Pseudomonadota</taxon>
        <taxon>Betaproteobacteria</taxon>
        <taxon>Rhodocyclales</taxon>
        <taxon>Zoogloeaceae</taxon>
        <taxon>Azoarcus</taxon>
    </lineage>
</organism>
<keyword evidence="4" id="KW-0902">Two-component regulatory system</keyword>
<evidence type="ECO:0000259" key="6">
    <source>
        <dbReference type="PROSITE" id="PS50851"/>
    </source>
</evidence>